<feature type="binding site" evidence="9">
    <location>
        <position position="283"/>
    </location>
    <ligand>
        <name>substrate</name>
    </ligand>
</feature>
<feature type="binding site" evidence="9">
    <location>
        <position position="97"/>
    </location>
    <ligand>
        <name>substrate</name>
    </ligand>
</feature>
<comment type="cofactor">
    <cofactor evidence="10">
        <name>FAD</name>
        <dbReference type="ChEBI" id="CHEBI:57692"/>
    </cofactor>
    <text evidence="10">Binds 1 FAD per subunit.</text>
</comment>
<dbReference type="Pfam" id="PF01619">
    <property type="entry name" value="Pro_dh"/>
    <property type="match status" value="1"/>
</dbReference>
<feature type="binding site" evidence="10">
    <location>
        <position position="132"/>
    </location>
    <ligand>
        <name>FAD</name>
        <dbReference type="ChEBI" id="CHEBI:57692"/>
    </ligand>
</feature>
<feature type="binding site" evidence="9">
    <location>
        <position position="284"/>
    </location>
    <ligand>
        <name>substrate</name>
    </ligand>
</feature>
<dbReference type="Gene3D" id="3.20.20.220">
    <property type="match status" value="1"/>
</dbReference>
<protein>
    <recommendedName>
        <fullName evidence="2">proline dehydrogenase</fullName>
        <ecNumber evidence="2">1.5.5.2</ecNumber>
    </recommendedName>
</protein>
<dbReference type="InterPro" id="IPR008219">
    <property type="entry name" value="PRODH_bac_arc"/>
</dbReference>
<keyword evidence="7" id="KW-0642">Proline metabolism</keyword>
<dbReference type="Proteomes" id="UP000265541">
    <property type="component" value="Unassembled WGS sequence"/>
</dbReference>
<feature type="binding site" evidence="10">
    <location>
        <position position="160"/>
    </location>
    <ligand>
        <name>FAD</name>
        <dbReference type="ChEBI" id="CHEBI:57692"/>
    </ligand>
</feature>
<dbReference type="PANTHER" id="PTHR13914:SF0">
    <property type="entry name" value="PROLINE DEHYDROGENASE 1, MITOCHONDRIAL"/>
    <property type="match status" value="1"/>
</dbReference>
<feature type="domain" description="Proline dehydrogenase" evidence="11">
    <location>
        <begin position="44"/>
        <end position="288"/>
    </location>
</feature>
<keyword evidence="3" id="KW-0285">Flavoprotein</keyword>
<dbReference type="GO" id="GO:0000166">
    <property type="term" value="F:nucleotide binding"/>
    <property type="evidence" value="ECO:0007669"/>
    <property type="project" value="UniProtKB-KW"/>
</dbReference>
<keyword evidence="6" id="KW-0560">Oxidoreductase</keyword>
<organism evidence="12 13">
    <name type="scientific">Staphylococcus gallinarum</name>
    <dbReference type="NCBI Taxonomy" id="1293"/>
    <lineage>
        <taxon>Bacteria</taxon>
        <taxon>Bacillati</taxon>
        <taxon>Bacillota</taxon>
        <taxon>Bacilli</taxon>
        <taxon>Bacillales</taxon>
        <taxon>Staphylococcaceae</taxon>
        <taxon>Staphylococcus</taxon>
    </lineage>
</organism>
<evidence type="ECO:0000256" key="4">
    <source>
        <dbReference type="ARBA" id="ARBA00022741"/>
    </source>
</evidence>
<dbReference type="InterPro" id="IPR015659">
    <property type="entry name" value="Proline_oxidase"/>
</dbReference>
<dbReference type="InterPro" id="IPR029041">
    <property type="entry name" value="FAD-linked_oxidoreductase-like"/>
</dbReference>
<name>A0A3A0VLG8_STAGA</name>
<dbReference type="InterPro" id="IPR002872">
    <property type="entry name" value="Proline_DH_dom"/>
</dbReference>
<comment type="caution">
    <text evidence="12">The sequence shown here is derived from an EMBL/GenBank/DDBJ whole genome shotgun (WGS) entry which is preliminary data.</text>
</comment>
<evidence type="ECO:0000256" key="3">
    <source>
        <dbReference type="ARBA" id="ARBA00022630"/>
    </source>
</evidence>
<evidence type="ECO:0000256" key="6">
    <source>
        <dbReference type="ARBA" id="ARBA00023002"/>
    </source>
</evidence>
<proteinExistence type="predicted"/>
<evidence type="ECO:0000256" key="7">
    <source>
        <dbReference type="ARBA" id="ARBA00023062"/>
    </source>
</evidence>
<sequence>MTVIKSCLFSLSQNTNMNKFATKVGPKMGIKSFIAGTTIDELERNIVRLNKQNISVTVDNLGEFVYSESEANIATNHIITIIDRLNGQNLDGHISLKLTQIGLDISMEICRQNLIRILSKANDAHIFINIDMEDYNHIQSSWQIINDCKQVFNNFGTVIQASLHRAKKDRNENKNLRLRIVKGAYKESENVAYQTSKEIDDNFLELCKVHLQEGKFTSIATHDYELITELIKYIERNKISKEKFEFQMLYGFRTNLQQLLSQQGYRVCVYMPYGQDWYGYFMRRLAERPQNINLIIKQSISKLLLKGRI</sequence>
<evidence type="ECO:0000256" key="9">
    <source>
        <dbReference type="PIRSR" id="PIRSR000196-1"/>
    </source>
</evidence>
<dbReference type="PIRSF" id="PIRSF000196">
    <property type="entry name" value="Pro_dehydrog"/>
    <property type="match status" value="1"/>
</dbReference>
<comment type="catalytic activity">
    <reaction evidence="8">
        <text>L-proline + a quinone = (S)-1-pyrroline-5-carboxylate + a quinol + H(+)</text>
        <dbReference type="Rhea" id="RHEA:23784"/>
        <dbReference type="ChEBI" id="CHEBI:15378"/>
        <dbReference type="ChEBI" id="CHEBI:17388"/>
        <dbReference type="ChEBI" id="CHEBI:24646"/>
        <dbReference type="ChEBI" id="CHEBI:60039"/>
        <dbReference type="ChEBI" id="CHEBI:132124"/>
        <dbReference type="EC" id="1.5.5.2"/>
    </reaction>
</comment>
<dbReference type="EMBL" id="QYJN01000004">
    <property type="protein sequence ID" value="RIP33971.1"/>
    <property type="molecule type" value="Genomic_DNA"/>
</dbReference>
<evidence type="ECO:0000259" key="11">
    <source>
        <dbReference type="Pfam" id="PF01619"/>
    </source>
</evidence>
<gene>
    <name evidence="12" type="ORF">BUZ14_07900</name>
</gene>
<dbReference type="EC" id="1.5.5.2" evidence="2"/>
<dbReference type="UniPathway" id="UPA00261">
    <property type="reaction ID" value="UER00373"/>
</dbReference>
<evidence type="ECO:0000256" key="5">
    <source>
        <dbReference type="ARBA" id="ARBA00022827"/>
    </source>
</evidence>
<evidence type="ECO:0000256" key="2">
    <source>
        <dbReference type="ARBA" id="ARBA00012695"/>
    </source>
</evidence>
<comment type="pathway">
    <text evidence="1">Amino-acid degradation; L-proline degradation into L-glutamate; L-glutamate from L-proline: step 1/2.</text>
</comment>
<dbReference type="RefSeq" id="WP_119485364.1">
    <property type="nucleotide sequence ID" value="NZ_QYJN01000004.1"/>
</dbReference>
<accession>A0A3A0VLG8</accession>
<dbReference type="SUPFAM" id="SSF51730">
    <property type="entry name" value="FAD-linked oxidoreductase"/>
    <property type="match status" value="1"/>
</dbReference>
<evidence type="ECO:0000256" key="1">
    <source>
        <dbReference type="ARBA" id="ARBA00004739"/>
    </source>
</evidence>
<dbReference type="OrthoDB" id="9773461at2"/>
<dbReference type="GO" id="GO:0004657">
    <property type="term" value="F:proline dehydrogenase activity"/>
    <property type="evidence" value="ECO:0007669"/>
    <property type="project" value="UniProtKB-EC"/>
</dbReference>
<dbReference type="PANTHER" id="PTHR13914">
    <property type="entry name" value="PROLINE OXIDASE"/>
    <property type="match status" value="1"/>
</dbReference>
<evidence type="ECO:0000313" key="12">
    <source>
        <dbReference type="EMBL" id="RIP33971.1"/>
    </source>
</evidence>
<evidence type="ECO:0000256" key="10">
    <source>
        <dbReference type="PIRSR" id="PIRSR000196-2"/>
    </source>
</evidence>
<dbReference type="GO" id="GO:0010133">
    <property type="term" value="P:L-proline catabolic process to L-glutamate"/>
    <property type="evidence" value="ECO:0007669"/>
    <property type="project" value="UniProtKB-UniPathway"/>
</dbReference>
<feature type="binding site" evidence="10">
    <location>
        <begin position="221"/>
        <end position="222"/>
    </location>
    <ligand>
        <name>FAD</name>
        <dbReference type="ChEBI" id="CHEBI:57692"/>
    </ligand>
</feature>
<evidence type="ECO:0000256" key="8">
    <source>
        <dbReference type="ARBA" id="ARBA00048779"/>
    </source>
</evidence>
<dbReference type="AlphaFoldDB" id="A0A3A0VLG8"/>
<reference evidence="12 13" key="1">
    <citation type="journal article" date="2016" name="Front. Microbiol.">
        <title>Comprehensive Phylogenetic Analysis of Bovine Non-aureus Staphylococci Species Based on Whole-Genome Sequencing.</title>
        <authorList>
            <person name="Naushad S."/>
            <person name="Barkema H.W."/>
            <person name="Luby C."/>
            <person name="Condas L.A."/>
            <person name="Nobrega D.B."/>
            <person name="Carson D.A."/>
            <person name="De Buck J."/>
        </authorList>
    </citation>
    <scope>NUCLEOTIDE SEQUENCE [LARGE SCALE GENOMIC DNA]</scope>
    <source>
        <strain evidence="12 13">SNUC 4781</strain>
    </source>
</reference>
<feature type="binding site" evidence="10">
    <location>
        <begin position="182"/>
        <end position="184"/>
    </location>
    <ligand>
        <name>FAD</name>
        <dbReference type="ChEBI" id="CHEBI:57692"/>
    </ligand>
</feature>
<keyword evidence="4 10" id="KW-0547">Nucleotide-binding</keyword>
<evidence type="ECO:0000313" key="13">
    <source>
        <dbReference type="Proteomes" id="UP000265541"/>
    </source>
</evidence>
<keyword evidence="5 10" id="KW-0274">FAD</keyword>